<evidence type="ECO:0000313" key="3">
    <source>
        <dbReference type="Proteomes" id="UP000476064"/>
    </source>
</evidence>
<keyword evidence="2" id="KW-0808">Transferase</keyword>
<dbReference type="Pfam" id="PF13673">
    <property type="entry name" value="Acetyltransf_10"/>
    <property type="match status" value="1"/>
</dbReference>
<reference evidence="2 3" key="1">
    <citation type="submission" date="2020-01" db="EMBL/GenBank/DDBJ databases">
        <title>Paenibacillus sp. nov., isolated from tomato rhizosphere.</title>
        <authorList>
            <person name="Weon H.-Y."/>
            <person name="Lee S.A."/>
        </authorList>
    </citation>
    <scope>NUCLEOTIDE SEQUENCE [LARGE SCALE GENOMIC DNA]</scope>
    <source>
        <strain evidence="2 3">12200R-189</strain>
    </source>
</reference>
<dbReference type="RefSeq" id="WP_162358834.1">
    <property type="nucleotide sequence ID" value="NZ_CP048209.1"/>
</dbReference>
<dbReference type="PROSITE" id="PS51186">
    <property type="entry name" value="GNAT"/>
    <property type="match status" value="1"/>
</dbReference>
<protein>
    <submittedName>
        <fullName evidence="2">GNAT family N-acetyltransferase</fullName>
    </submittedName>
</protein>
<proteinExistence type="predicted"/>
<name>A0A6C0G3P6_9BACL</name>
<evidence type="ECO:0000313" key="2">
    <source>
        <dbReference type="EMBL" id="QHT62401.1"/>
    </source>
</evidence>
<evidence type="ECO:0000259" key="1">
    <source>
        <dbReference type="PROSITE" id="PS51186"/>
    </source>
</evidence>
<sequence>MKPSEWKVIPYDTKYAEQTVRMWRDSKEKALGQQSARSVEEQTYFLNRILPQRFQVELAFADDRVVGMTAYNAQEISQLYIHMDYQGRGIGETFLRKAQAESSGSLTLYTFEVNVIAQRFYEKHGFKVISRGHENEERLPDIRYEWVRAESSPIGGVK</sequence>
<accession>A0A6C0G3P6</accession>
<feature type="domain" description="N-acetyltransferase" evidence="1">
    <location>
        <begin position="18"/>
        <end position="149"/>
    </location>
</feature>
<dbReference type="EMBL" id="CP048209">
    <property type="protein sequence ID" value="QHT62401.1"/>
    <property type="molecule type" value="Genomic_DNA"/>
</dbReference>
<dbReference type="PANTHER" id="PTHR43617">
    <property type="entry name" value="L-AMINO ACID N-ACETYLTRANSFERASE"/>
    <property type="match status" value="1"/>
</dbReference>
<dbReference type="SUPFAM" id="SSF55729">
    <property type="entry name" value="Acyl-CoA N-acyltransferases (Nat)"/>
    <property type="match status" value="1"/>
</dbReference>
<dbReference type="InterPro" id="IPR016181">
    <property type="entry name" value="Acyl_CoA_acyltransferase"/>
</dbReference>
<dbReference type="PANTHER" id="PTHR43617:SF38">
    <property type="entry name" value="N-ACETYLTRANSFERASE DOMAIN-CONTAINING PROTEIN"/>
    <property type="match status" value="1"/>
</dbReference>
<dbReference type="GO" id="GO:0016747">
    <property type="term" value="F:acyltransferase activity, transferring groups other than amino-acyl groups"/>
    <property type="evidence" value="ECO:0007669"/>
    <property type="project" value="InterPro"/>
</dbReference>
<dbReference type="InterPro" id="IPR050276">
    <property type="entry name" value="MshD_Acetyltransferase"/>
</dbReference>
<dbReference type="InterPro" id="IPR000182">
    <property type="entry name" value="GNAT_dom"/>
</dbReference>
<dbReference type="KEGG" id="plyc:GXP70_22060"/>
<keyword evidence="3" id="KW-1185">Reference proteome</keyword>
<gene>
    <name evidence="2" type="ORF">GXP70_22060</name>
</gene>
<dbReference type="Proteomes" id="UP000476064">
    <property type="component" value="Chromosome"/>
</dbReference>
<dbReference type="CDD" id="cd04301">
    <property type="entry name" value="NAT_SF"/>
    <property type="match status" value="1"/>
</dbReference>
<organism evidence="2 3">
    <name type="scientific">Paenibacillus lycopersici</name>
    <dbReference type="NCBI Taxonomy" id="2704462"/>
    <lineage>
        <taxon>Bacteria</taxon>
        <taxon>Bacillati</taxon>
        <taxon>Bacillota</taxon>
        <taxon>Bacilli</taxon>
        <taxon>Bacillales</taxon>
        <taxon>Paenibacillaceae</taxon>
        <taxon>Paenibacillus</taxon>
    </lineage>
</organism>
<dbReference type="Gene3D" id="3.40.630.30">
    <property type="match status" value="1"/>
</dbReference>
<dbReference type="AlphaFoldDB" id="A0A6C0G3P6"/>